<organism evidence="1 2">
    <name type="scientific">Pichia californica</name>
    <dbReference type="NCBI Taxonomy" id="460514"/>
    <lineage>
        <taxon>Eukaryota</taxon>
        <taxon>Fungi</taxon>
        <taxon>Dikarya</taxon>
        <taxon>Ascomycota</taxon>
        <taxon>Saccharomycotina</taxon>
        <taxon>Pichiomycetes</taxon>
        <taxon>Pichiales</taxon>
        <taxon>Pichiaceae</taxon>
        <taxon>Pichia</taxon>
    </lineage>
</organism>
<dbReference type="EMBL" id="PUHW01000356">
    <property type="protein sequence ID" value="KAG0686887.1"/>
    <property type="molecule type" value="Genomic_DNA"/>
</dbReference>
<accession>A0A9P6WIT0</accession>
<dbReference type="Proteomes" id="UP000697127">
    <property type="component" value="Unassembled WGS sequence"/>
</dbReference>
<sequence>MFSKYFTRQALRATRTTRSFSFTRLSLAQEDVAGAAAAERTARLKEFVQKLRANERVCNQLRSVQVVIASKVKTTEKQPTIMQQMQLLADSEVRAEMSKLSDIMKEEDININPQDVGFLMSCLKAQMEEEK</sequence>
<proteinExistence type="predicted"/>
<gene>
    <name evidence="1" type="ORF">C6P40_003210</name>
</gene>
<name>A0A9P6WIT0_9ASCO</name>
<keyword evidence="2" id="KW-1185">Reference proteome</keyword>
<evidence type="ECO:0000313" key="2">
    <source>
        <dbReference type="Proteomes" id="UP000697127"/>
    </source>
</evidence>
<reference evidence="1" key="1">
    <citation type="submission" date="2020-11" db="EMBL/GenBank/DDBJ databases">
        <title>Kefir isolates.</title>
        <authorList>
            <person name="Marcisauskas S."/>
            <person name="Kim Y."/>
            <person name="Blasche S."/>
        </authorList>
    </citation>
    <scope>NUCLEOTIDE SEQUENCE</scope>
    <source>
        <strain evidence="1">Olga-1</strain>
    </source>
</reference>
<dbReference type="AlphaFoldDB" id="A0A9P6WIT0"/>
<comment type="caution">
    <text evidence="1">The sequence shown here is derived from an EMBL/GenBank/DDBJ whole genome shotgun (WGS) entry which is preliminary data.</text>
</comment>
<protein>
    <submittedName>
        <fullName evidence="1">Uncharacterized protein</fullName>
    </submittedName>
</protein>
<dbReference type="OrthoDB" id="3997200at2759"/>
<evidence type="ECO:0000313" key="1">
    <source>
        <dbReference type="EMBL" id="KAG0686887.1"/>
    </source>
</evidence>